<feature type="active site" evidence="7">
    <location>
        <position position="128"/>
    </location>
</feature>
<dbReference type="InterPro" id="IPR002820">
    <property type="entry name" value="Mopterin_CF_biosynth-C_dom"/>
</dbReference>
<evidence type="ECO:0000313" key="9">
    <source>
        <dbReference type="EMBL" id="RBP33701.1"/>
    </source>
</evidence>
<dbReference type="UniPathway" id="UPA00344"/>
<dbReference type="Gene3D" id="3.30.70.640">
    <property type="entry name" value="Molybdopterin cofactor biosynthesis C (MoaC) domain"/>
    <property type="match status" value="1"/>
</dbReference>
<evidence type="ECO:0000313" key="10">
    <source>
        <dbReference type="Proteomes" id="UP000252995"/>
    </source>
</evidence>
<organism evidence="9 10">
    <name type="scientific">Marinobacter pelagius</name>
    <dbReference type="NCBI Taxonomy" id="379482"/>
    <lineage>
        <taxon>Bacteria</taxon>
        <taxon>Pseudomonadati</taxon>
        <taxon>Pseudomonadota</taxon>
        <taxon>Gammaproteobacteria</taxon>
        <taxon>Pseudomonadales</taxon>
        <taxon>Marinobacteraceae</taxon>
        <taxon>Marinobacter</taxon>
    </lineage>
</organism>
<dbReference type="InterPro" id="IPR050105">
    <property type="entry name" value="MoCo_biosynth_MoaA/MoaC"/>
</dbReference>
<keyword evidence="5 7" id="KW-0456">Lyase</keyword>
<comment type="pathway">
    <text evidence="2 7">Cofactor biosynthesis; molybdopterin biosynthesis.</text>
</comment>
<comment type="catalytic activity">
    <reaction evidence="1 7">
        <text>(8S)-3',8-cyclo-7,8-dihydroguanosine 5'-triphosphate = cyclic pyranopterin phosphate + diphosphate</text>
        <dbReference type="Rhea" id="RHEA:49580"/>
        <dbReference type="ChEBI" id="CHEBI:33019"/>
        <dbReference type="ChEBI" id="CHEBI:59648"/>
        <dbReference type="ChEBI" id="CHEBI:131766"/>
        <dbReference type="EC" id="4.6.1.17"/>
    </reaction>
</comment>
<dbReference type="AlphaFoldDB" id="A0A366GYJ2"/>
<dbReference type="NCBIfam" id="TIGR00581">
    <property type="entry name" value="moaC"/>
    <property type="match status" value="1"/>
</dbReference>
<evidence type="ECO:0000256" key="4">
    <source>
        <dbReference type="ARBA" id="ARBA00023150"/>
    </source>
</evidence>
<evidence type="ECO:0000256" key="5">
    <source>
        <dbReference type="ARBA" id="ARBA00023239"/>
    </source>
</evidence>
<feature type="binding site" evidence="7">
    <location>
        <begin position="113"/>
        <end position="114"/>
    </location>
    <ligand>
        <name>substrate</name>
    </ligand>
</feature>
<dbReference type="HAMAP" id="MF_01224_B">
    <property type="entry name" value="MoaC_B"/>
    <property type="match status" value="1"/>
</dbReference>
<gene>
    <name evidence="7" type="primary">moaC</name>
    <name evidence="9" type="ORF">DET50_10141</name>
</gene>
<dbReference type="GO" id="GO:0006777">
    <property type="term" value="P:Mo-molybdopterin cofactor biosynthetic process"/>
    <property type="evidence" value="ECO:0007669"/>
    <property type="project" value="UniProtKB-UniRule"/>
</dbReference>
<protein>
    <recommendedName>
        <fullName evidence="3 7">Cyclic pyranopterin monophosphate synthase</fullName>
        <ecNumber evidence="3 7">4.6.1.17</ecNumber>
    </recommendedName>
    <alternativeName>
        <fullName evidence="7">Molybdenum cofactor biosynthesis protein C</fullName>
    </alternativeName>
</protein>
<dbReference type="InterPro" id="IPR036522">
    <property type="entry name" value="MoaC_sf"/>
</dbReference>
<accession>A0A366GYJ2</accession>
<comment type="similarity">
    <text evidence="7">Belongs to the MoaC family.</text>
</comment>
<dbReference type="PANTHER" id="PTHR22960:SF29">
    <property type="entry name" value="CYCLIC PYRANOPTERIN MONOPHOSPHATE SYNTHASE"/>
    <property type="match status" value="1"/>
</dbReference>
<feature type="domain" description="Molybdopterin cofactor biosynthesis C (MoaC)" evidence="8">
    <location>
        <begin position="15"/>
        <end position="150"/>
    </location>
</feature>
<dbReference type="InterPro" id="IPR047594">
    <property type="entry name" value="MoaC_bact/euk"/>
</dbReference>
<comment type="function">
    <text evidence="6 7">Catalyzes the conversion of (8S)-3',8-cyclo-7,8-dihydroguanosine 5'-triphosphate to cyclic pyranopterin monophosphate (cPMP).</text>
</comment>
<dbReference type="OrthoDB" id="9794429at2"/>
<reference evidence="9 10" key="1">
    <citation type="submission" date="2018-06" db="EMBL/GenBank/DDBJ databases">
        <title>Freshwater and sediment microbial communities from various areas in North America, analyzing microbe dynamics in response to fracking.</title>
        <authorList>
            <person name="Lamendella R."/>
        </authorList>
    </citation>
    <scope>NUCLEOTIDE SEQUENCE [LARGE SCALE GENOMIC DNA]</scope>
    <source>
        <strain evidence="9 10">114J</strain>
    </source>
</reference>
<dbReference type="EMBL" id="QNRO01000001">
    <property type="protein sequence ID" value="RBP33701.1"/>
    <property type="molecule type" value="Genomic_DNA"/>
</dbReference>
<evidence type="ECO:0000256" key="7">
    <source>
        <dbReference type="HAMAP-Rule" id="MF_01224"/>
    </source>
</evidence>
<dbReference type="CDD" id="cd01420">
    <property type="entry name" value="MoaC_PE"/>
    <property type="match status" value="1"/>
</dbReference>
<proteinExistence type="inferred from homology"/>
<feature type="binding site" evidence="7">
    <location>
        <begin position="75"/>
        <end position="77"/>
    </location>
    <ligand>
        <name>substrate</name>
    </ligand>
</feature>
<dbReference type="EC" id="4.6.1.17" evidence="3 7"/>
<dbReference type="NCBIfam" id="NF006870">
    <property type="entry name" value="PRK09364.1"/>
    <property type="match status" value="1"/>
</dbReference>
<dbReference type="SUPFAM" id="SSF55040">
    <property type="entry name" value="Molybdenum cofactor biosynthesis protein C, MoaC"/>
    <property type="match status" value="1"/>
</dbReference>
<evidence type="ECO:0000256" key="2">
    <source>
        <dbReference type="ARBA" id="ARBA00005046"/>
    </source>
</evidence>
<evidence type="ECO:0000256" key="1">
    <source>
        <dbReference type="ARBA" id="ARBA00001637"/>
    </source>
</evidence>
<evidence type="ECO:0000259" key="8">
    <source>
        <dbReference type="Pfam" id="PF01967"/>
    </source>
</evidence>
<evidence type="ECO:0000256" key="6">
    <source>
        <dbReference type="ARBA" id="ARBA00055087"/>
    </source>
</evidence>
<keyword evidence="4 7" id="KW-0501">Molybdenum cofactor biosynthesis</keyword>
<sequence>MSKLTHLDEKGEARMVDVTDKDVTEREARAEATIRMAPETLKMIIEGEHPKGDVLAVARIAGIMAAKKTHELIPLCHSLNLTSVKVELNPGEDGASVHILTRCKLSGQTGVEMEALTAASVAALTLYDMCKAVDRGMVVDNVRLLEKKGGRSGHWVAGQA</sequence>
<dbReference type="FunFam" id="3.30.70.640:FF:000001">
    <property type="entry name" value="Cyclic pyranopterin monophosphate synthase"/>
    <property type="match status" value="1"/>
</dbReference>
<name>A0A366GYJ2_9GAMM</name>
<dbReference type="Proteomes" id="UP000252995">
    <property type="component" value="Unassembled WGS sequence"/>
</dbReference>
<comment type="caution">
    <text evidence="9">The sequence shown here is derived from an EMBL/GenBank/DDBJ whole genome shotgun (WGS) entry which is preliminary data.</text>
</comment>
<dbReference type="PANTHER" id="PTHR22960">
    <property type="entry name" value="MOLYBDOPTERIN COFACTOR SYNTHESIS PROTEIN A"/>
    <property type="match status" value="1"/>
</dbReference>
<dbReference type="STRING" id="379482.SAMN04487961_2952"/>
<dbReference type="GO" id="GO:0061799">
    <property type="term" value="F:cyclic pyranopterin monophosphate synthase activity"/>
    <property type="evidence" value="ECO:0007669"/>
    <property type="project" value="UniProtKB-UniRule"/>
</dbReference>
<comment type="subunit">
    <text evidence="7">Homohexamer; trimer of dimers.</text>
</comment>
<dbReference type="InterPro" id="IPR023045">
    <property type="entry name" value="MoaC"/>
</dbReference>
<evidence type="ECO:0000256" key="3">
    <source>
        <dbReference type="ARBA" id="ARBA00012575"/>
    </source>
</evidence>
<dbReference type="Pfam" id="PF01967">
    <property type="entry name" value="MoaC"/>
    <property type="match status" value="1"/>
</dbReference>